<evidence type="ECO:0000256" key="1">
    <source>
        <dbReference type="SAM" id="Phobius"/>
    </source>
</evidence>
<keyword evidence="1" id="KW-1133">Transmembrane helix</keyword>
<protein>
    <submittedName>
        <fullName evidence="2">Uncharacterized protein</fullName>
    </submittedName>
</protein>
<dbReference type="EMBL" id="JAVKVN010000010">
    <property type="protein sequence ID" value="MDR7948265.1"/>
    <property type="molecule type" value="Genomic_DNA"/>
</dbReference>
<evidence type="ECO:0000313" key="3">
    <source>
        <dbReference type="Proteomes" id="UP001264156"/>
    </source>
</evidence>
<sequence length="365" mass="41587">MKIPFFFTRVGQAAQKFSRSRADWYDYLADMTEDTQGRRTILSILDADAHRYGKSARGVLSAYWAHRIVEFGDLGRTLHRTLPPKEVAEFVSLQRQGQAAFAGGLRDMANVVRLTSKLRSLLISTLAIAFIVITLVWLMVMVAVPYVTAPMLLDTLPDVRPELLKPSTQAFFAMAQWIRDYGLRLWVAGPAALIAFYFSFSYMDGRGRRWLDTWGPYRLYRDVQAIAVISTAATAVKPRAGKTMQIREAIDMQISGASRWLSRRLQAIQDRLDDAKKGAEIFEVGLLDRESFWYLEDLTNTLGLDKALQRTRQRMETTVLKRVASRANVLKWICLLLAVCVLIGLYFWHQGVVSDMRNAMMIEVM</sequence>
<comment type="caution">
    <text evidence="2">The sequence shown here is derived from an EMBL/GenBank/DDBJ whole genome shotgun (WGS) entry which is preliminary data.</text>
</comment>
<feature type="transmembrane region" description="Helical" evidence="1">
    <location>
        <begin position="181"/>
        <end position="200"/>
    </location>
</feature>
<organism evidence="2 3">
    <name type="scientific">Achromobacter aegrifaciens</name>
    <dbReference type="NCBI Taxonomy" id="1287736"/>
    <lineage>
        <taxon>Bacteria</taxon>
        <taxon>Pseudomonadati</taxon>
        <taxon>Pseudomonadota</taxon>
        <taxon>Betaproteobacteria</taxon>
        <taxon>Burkholderiales</taxon>
        <taxon>Alcaligenaceae</taxon>
        <taxon>Achromobacter</taxon>
    </lineage>
</organism>
<keyword evidence="1" id="KW-0812">Transmembrane</keyword>
<dbReference type="Proteomes" id="UP001264156">
    <property type="component" value="Unassembled WGS sequence"/>
</dbReference>
<proteinExistence type="predicted"/>
<reference evidence="3" key="1">
    <citation type="submission" date="2023-07" db="EMBL/GenBank/DDBJ databases">
        <title>Glyphosate-induced phosphonatase operons in soil bacteria of genus Achromobacter.</title>
        <authorList>
            <person name="Epiktetov D.O."/>
            <person name="Sviridov A.V."/>
            <person name="Tarlachkov S.V."/>
            <person name="Shushkova T.V."/>
            <person name="Toropygin I.Y."/>
            <person name="Leontievsky A."/>
        </authorList>
    </citation>
    <scope>NUCLEOTIDE SEQUENCE [LARGE SCALE GENOMIC DNA]</scope>
    <source>
        <strain evidence="3">Kg 16</strain>
    </source>
</reference>
<evidence type="ECO:0000313" key="2">
    <source>
        <dbReference type="EMBL" id="MDR7948265.1"/>
    </source>
</evidence>
<name>A0ABU2DJF9_ACHAE</name>
<keyword evidence="3" id="KW-1185">Reference proteome</keyword>
<feature type="transmembrane region" description="Helical" evidence="1">
    <location>
        <begin position="329"/>
        <end position="348"/>
    </location>
</feature>
<dbReference type="RefSeq" id="WP_310535528.1">
    <property type="nucleotide sequence ID" value="NZ_JAVKVN010000010.1"/>
</dbReference>
<gene>
    <name evidence="2" type="ORF">RIU57_24315</name>
</gene>
<feature type="transmembrane region" description="Helical" evidence="1">
    <location>
        <begin position="121"/>
        <end position="147"/>
    </location>
</feature>
<accession>A0ABU2DJF9</accession>
<keyword evidence="1" id="KW-0472">Membrane</keyword>